<dbReference type="Proteomes" id="UP001341840">
    <property type="component" value="Unassembled WGS sequence"/>
</dbReference>
<dbReference type="EMBL" id="JASCZI010275245">
    <property type="protein sequence ID" value="MED6226420.1"/>
    <property type="molecule type" value="Genomic_DNA"/>
</dbReference>
<keyword evidence="2" id="KW-1133">Transmembrane helix</keyword>
<gene>
    <name evidence="3" type="ORF">PIB30_103541</name>
</gene>
<feature type="transmembrane region" description="Helical" evidence="2">
    <location>
        <begin position="473"/>
        <end position="495"/>
    </location>
</feature>
<evidence type="ECO:0000313" key="3">
    <source>
        <dbReference type="EMBL" id="MED6226420.1"/>
    </source>
</evidence>
<feature type="compositionally biased region" description="Low complexity" evidence="1">
    <location>
        <begin position="12"/>
        <end position="27"/>
    </location>
</feature>
<feature type="transmembrane region" description="Helical" evidence="2">
    <location>
        <begin position="61"/>
        <end position="81"/>
    </location>
</feature>
<feature type="non-terminal residue" evidence="3">
    <location>
        <position position="1"/>
    </location>
</feature>
<evidence type="ECO:0000256" key="2">
    <source>
        <dbReference type="SAM" id="Phobius"/>
    </source>
</evidence>
<keyword evidence="2" id="KW-0472">Membrane</keyword>
<feature type="non-terminal residue" evidence="3">
    <location>
        <position position="511"/>
    </location>
</feature>
<feature type="region of interest" description="Disordered" evidence="1">
    <location>
        <begin position="1"/>
        <end position="51"/>
    </location>
</feature>
<reference evidence="3 4" key="1">
    <citation type="journal article" date="2023" name="Plants (Basel)">
        <title>Bridging the Gap: Combining Genomics and Transcriptomics Approaches to Understand Stylosanthes scabra, an Orphan Legume from the Brazilian Caatinga.</title>
        <authorList>
            <person name="Ferreira-Neto J.R.C."/>
            <person name="da Silva M.D."/>
            <person name="Binneck E."/>
            <person name="de Melo N.F."/>
            <person name="da Silva R.H."/>
            <person name="de Melo A.L.T.M."/>
            <person name="Pandolfi V."/>
            <person name="Bustamante F.O."/>
            <person name="Brasileiro-Vidal A.C."/>
            <person name="Benko-Iseppon A.M."/>
        </authorList>
    </citation>
    <scope>NUCLEOTIDE SEQUENCE [LARGE SCALE GENOMIC DNA]</scope>
    <source>
        <tissue evidence="3">Leaves</tissue>
    </source>
</reference>
<evidence type="ECO:0000256" key="1">
    <source>
        <dbReference type="SAM" id="MobiDB-lite"/>
    </source>
</evidence>
<organism evidence="3 4">
    <name type="scientific">Stylosanthes scabra</name>
    <dbReference type="NCBI Taxonomy" id="79078"/>
    <lineage>
        <taxon>Eukaryota</taxon>
        <taxon>Viridiplantae</taxon>
        <taxon>Streptophyta</taxon>
        <taxon>Embryophyta</taxon>
        <taxon>Tracheophyta</taxon>
        <taxon>Spermatophyta</taxon>
        <taxon>Magnoliopsida</taxon>
        <taxon>eudicotyledons</taxon>
        <taxon>Gunneridae</taxon>
        <taxon>Pentapetalae</taxon>
        <taxon>rosids</taxon>
        <taxon>fabids</taxon>
        <taxon>Fabales</taxon>
        <taxon>Fabaceae</taxon>
        <taxon>Papilionoideae</taxon>
        <taxon>50 kb inversion clade</taxon>
        <taxon>dalbergioids sensu lato</taxon>
        <taxon>Dalbergieae</taxon>
        <taxon>Pterocarpus clade</taxon>
        <taxon>Stylosanthes</taxon>
    </lineage>
</organism>
<keyword evidence="2" id="KW-0812">Transmembrane</keyword>
<protein>
    <submittedName>
        <fullName evidence="3">Uncharacterized protein</fullName>
    </submittedName>
</protein>
<feature type="transmembrane region" description="Helical" evidence="2">
    <location>
        <begin position="277"/>
        <end position="297"/>
    </location>
</feature>
<feature type="compositionally biased region" description="Low complexity" evidence="1">
    <location>
        <begin position="310"/>
        <end position="325"/>
    </location>
</feature>
<feature type="region of interest" description="Disordered" evidence="1">
    <location>
        <begin position="308"/>
        <end position="333"/>
    </location>
</feature>
<sequence length="511" mass="51850">TSFLPVHPAADPRPGSSAPAGRASGRAGLHGEEMGPARPLAGRASGRAGLHGEEMGPARPFCGGAVALGGALMMIVCAYIGRCDHTSTNAPDPVRTLPLFYASFRPPTLVPEARLRRVRSYQHQCTGSHQNSAVKRDWARVLLGWVTSWEVLVLHLFFSTSFLPVLPAADPRPGSSGPVSRASGWAALHGEEMGPARPLGGGAVALGGALMMIVCDHTSTNAPDPIRTPQLSVIGRDTSFLPVLPAADPRPGSSGPVSRASGWAGLHGEEMGPARPLGGGAVALVGVLMMIVCAYIGSTSFLPVHPAADPRPGSSAPAGRASGRAGLHGEEMGPARPLGGGAVALGGALMMIVCAYIGRCDHTSTNAPDPVRTPHTSFLLVLPAADPLPGSSAPAGRASGRAGLHGEEMGPARPFCGGAVALGGALMMIVCAYIGSTSFLLVLPAAGPLPGRSAPAGRASGRARLHGEEMGPARPFCGGAVALGGALMMIVCAYIGRCDHTSTNAPDPVRT</sequence>
<feature type="transmembrane region" description="Helical" evidence="2">
    <location>
        <begin position="419"/>
        <end position="443"/>
    </location>
</feature>
<feature type="transmembrane region" description="Helical" evidence="2">
    <location>
        <begin position="338"/>
        <end position="358"/>
    </location>
</feature>
<keyword evidence="4" id="KW-1185">Reference proteome</keyword>
<evidence type="ECO:0000313" key="4">
    <source>
        <dbReference type="Proteomes" id="UP001341840"/>
    </source>
</evidence>
<proteinExistence type="predicted"/>
<accession>A0ABU6ZX37</accession>
<name>A0ABU6ZX37_9FABA</name>
<comment type="caution">
    <text evidence="3">The sequence shown here is derived from an EMBL/GenBank/DDBJ whole genome shotgun (WGS) entry which is preliminary data.</text>
</comment>